<evidence type="ECO:0000259" key="2">
    <source>
        <dbReference type="PROSITE" id="PS50097"/>
    </source>
</evidence>
<dbReference type="Gene3D" id="1.25.40.420">
    <property type="match status" value="1"/>
</dbReference>
<reference evidence="3 4" key="1">
    <citation type="submission" date="2024-08" db="EMBL/GenBank/DDBJ databases">
        <authorList>
            <person name="Cucini C."/>
            <person name="Frati F."/>
        </authorList>
    </citation>
    <scope>NUCLEOTIDE SEQUENCE [LARGE SCALE GENOMIC DNA]</scope>
</reference>
<dbReference type="SUPFAM" id="SSF54695">
    <property type="entry name" value="POZ domain"/>
    <property type="match status" value="1"/>
</dbReference>
<dbReference type="CDD" id="cd18186">
    <property type="entry name" value="BTB_POZ_ZBTB_KLHL-like"/>
    <property type="match status" value="1"/>
</dbReference>
<feature type="domain" description="BTB" evidence="2">
    <location>
        <begin position="75"/>
        <end position="143"/>
    </location>
</feature>
<dbReference type="EMBL" id="CAXLJM020000160">
    <property type="protein sequence ID" value="CAL8143977.1"/>
    <property type="molecule type" value="Genomic_DNA"/>
</dbReference>
<dbReference type="InterPro" id="IPR011705">
    <property type="entry name" value="BACK"/>
</dbReference>
<dbReference type="Gene3D" id="3.30.710.10">
    <property type="entry name" value="Potassium Channel Kv1.1, Chain A"/>
    <property type="match status" value="1"/>
</dbReference>
<feature type="compositionally biased region" description="Low complexity" evidence="1">
    <location>
        <begin position="382"/>
        <end position="394"/>
    </location>
</feature>
<comment type="caution">
    <text evidence="3">The sequence shown here is derived from an EMBL/GenBank/DDBJ whole genome shotgun (WGS) entry which is preliminary data.</text>
</comment>
<protein>
    <recommendedName>
        <fullName evidence="2">BTB domain-containing protein</fullName>
    </recommendedName>
</protein>
<evidence type="ECO:0000313" key="3">
    <source>
        <dbReference type="EMBL" id="CAL8143977.1"/>
    </source>
</evidence>
<gene>
    <name evidence="3" type="ORF">ODALV1_LOCUS30023</name>
</gene>
<keyword evidence="4" id="KW-1185">Reference proteome</keyword>
<dbReference type="SMART" id="SM00225">
    <property type="entry name" value="BTB"/>
    <property type="match status" value="1"/>
</dbReference>
<accession>A0ABP1S5J0</accession>
<dbReference type="Pfam" id="PF00651">
    <property type="entry name" value="BTB"/>
    <property type="match status" value="1"/>
</dbReference>
<organism evidence="3 4">
    <name type="scientific">Orchesella dallaii</name>
    <dbReference type="NCBI Taxonomy" id="48710"/>
    <lineage>
        <taxon>Eukaryota</taxon>
        <taxon>Metazoa</taxon>
        <taxon>Ecdysozoa</taxon>
        <taxon>Arthropoda</taxon>
        <taxon>Hexapoda</taxon>
        <taxon>Collembola</taxon>
        <taxon>Entomobryomorpha</taxon>
        <taxon>Entomobryoidea</taxon>
        <taxon>Orchesellidae</taxon>
        <taxon>Orchesellinae</taxon>
        <taxon>Orchesella</taxon>
    </lineage>
</organism>
<dbReference type="InterPro" id="IPR011333">
    <property type="entry name" value="SKP1/BTB/POZ_sf"/>
</dbReference>
<evidence type="ECO:0000256" key="1">
    <source>
        <dbReference type="SAM" id="MobiDB-lite"/>
    </source>
</evidence>
<dbReference type="PROSITE" id="PS50097">
    <property type="entry name" value="BTB"/>
    <property type="match status" value="1"/>
</dbReference>
<dbReference type="PANTHER" id="PTHR45774">
    <property type="entry name" value="BTB/POZ DOMAIN-CONTAINING"/>
    <property type="match status" value="1"/>
</dbReference>
<dbReference type="PANTHER" id="PTHR45774:SF3">
    <property type="entry name" value="BTB (POZ) DOMAIN-CONTAINING 2B-RELATED"/>
    <property type="match status" value="1"/>
</dbReference>
<name>A0ABP1S5J0_9HEXA</name>
<proteinExistence type="predicted"/>
<sequence length="394" mass="43256">MASQSDESNFPSSMNIQDLLDISTAEPEECATSLPNALGQGTVAANRENALDQTVNYEDPLATKIATLVDSKAFTDVTLLIGEEKVEMKAHKLILALASPVFTAMFYSEFANTDSGKPNDTPIEIPDCTSGSFEALLQFIYKGVQPSLTVNDALSLLYTSRKYAVRGLEDMCCVVLSSSIAADNVFDILYAATFYNLTALDYQCWEFMEGNPVEVLNSHLEYLTHETIGSLLKSDRLNASEAELFKIMMKWAAQECAKQELEFTPDKIRQLCSEELKMIRFPAMSGQEFADVVVPTNVLTVEEVAKIFTIINSSEEKKVLNDTEFCAKKRIPKPYVNKRPDTPRPPVFSFIAQQIRESGHHGPGTSADSSGNDPAGLPPTSPSTTATNTGGRNR</sequence>
<dbReference type="InterPro" id="IPR000210">
    <property type="entry name" value="BTB/POZ_dom"/>
</dbReference>
<dbReference type="SMART" id="SM00875">
    <property type="entry name" value="BACK"/>
    <property type="match status" value="1"/>
</dbReference>
<evidence type="ECO:0000313" key="4">
    <source>
        <dbReference type="Proteomes" id="UP001642540"/>
    </source>
</evidence>
<dbReference type="Pfam" id="PF07707">
    <property type="entry name" value="BACK"/>
    <property type="match status" value="1"/>
</dbReference>
<feature type="region of interest" description="Disordered" evidence="1">
    <location>
        <begin position="353"/>
        <end position="394"/>
    </location>
</feature>
<dbReference type="Proteomes" id="UP001642540">
    <property type="component" value="Unassembled WGS sequence"/>
</dbReference>